<reference evidence="5" key="1">
    <citation type="journal article" date="2018" name="Gigascience">
        <title>Genome assembly of the Pink Ipe (Handroanthus impetiginosus, Bignoniaceae), a highly valued, ecologically keystone Neotropical timber forest tree.</title>
        <authorList>
            <person name="Silva-Junior O.B."/>
            <person name="Grattapaglia D."/>
            <person name="Novaes E."/>
            <person name="Collevatti R.G."/>
        </authorList>
    </citation>
    <scope>NUCLEOTIDE SEQUENCE [LARGE SCALE GENOMIC DNA]</scope>
    <source>
        <strain evidence="5">cv. UFG-1</strain>
    </source>
</reference>
<evidence type="ECO:0000256" key="3">
    <source>
        <dbReference type="ARBA" id="ARBA00022946"/>
    </source>
</evidence>
<gene>
    <name evidence="4" type="ORF">CDL12_27759</name>
</gene>
<dbReference type="Pfam" id="PF02536">
    <property type="entry name" value="mTERF"/>
    <property type="match status" value="1"/>
</dbReference>
<organism evidence="4 5">
    <name type="scientific">Handroanthus impetiginosus</name>
    <dbReference type="NCBI Taxonomy" id="429701"/>
    <lineage>
        <taxon>Eukaryota</taxon>
        <taxon>Viridiplantae</taxon>
        <taxon>Streptophyta</taxon>
        <taxon>Embryophyta</taxon>
        <taxon>Tracheophyta</taxon>
        <taxon>Spermatophyta</taxon>
        <taxon>Magnoliopsida</taxon>
        <taxon>eudicotyledons</taxon>
        <taxon>Gunneridae</taxon>
        <taxon>Pentapetalae</taxon>
        <taxon>asterids</taxon>
        <taxon>lamiids</taxon>
        <taxon>Lamiales</taxon>
        <taxon>Bignoniaceae</taxon>
        <taxon>Crescentiina</taxon>
        <taxon>Tabebuia alliance</taxon>
        <taxon>Handroanthus</taxon>
    </lineage>
</organism>
<dbReference type="AlphaFoldDB" id="A0A2G9G381"/>
<keyword evidence="2" id="KW-0806">Transcription termination</keyword>
<comment type="caution">
    <text evidence="4">The sequence shown here is derived from an EMBL/GenBank/DDBJ whole genome shotgun (WGS) entry which is preliminary data.</text>
</comment>
<evidence type="ECO:0000256" key="2">
    <source>
        <dbReference type="ARBA" id="ARBA00022472"/>
    </source>
</evidence>
<dbReference type="PANTHER" id="PTHR13068">
    <property type="entry name" value="CGI-12 PROTEIN-RELATED"/>
    <property type="match status" value="1"/>
</dbReference>
<dbReference type="EMBL" id="NKXS01007393">
    <property type="protein sequence ID" value="PIM99747.1"/>
    <property type="molecule type" value="Genomic_DNA"/>
</dbReference>
<proteinExistence type="inferred from homology"/>
<dbReference type="SMART" id="SM00733">
    <property type="entry name" value="Mterf"/>
    <property type="match status" value="5"/>
</dbReference>
<sequence>MHLIVAASNIKGFGSPPRFLLNASLVIRLFSSNSDILSDQQKSLTVSYLINSCGLSPEAANVASKKVNLKSPEKTDLLLALLRHHGFTDADITKMVTKLPSILVAHPEKTVLPKLQFFRSVGMPAHVLAHMTSRSPAILRCSLENRIIPFYDYVKNLLQNNEKVITVFKCVAAHISHMALQQLLANVAILKKYGVNESNILYLTVYHPESLMMRSDKLLKLVDRVTELGIDASKLTFSHAIIVLHRTSKSAWEARKRAYHKWGWSESDIHMAFLIHPPCMSLSEKKIMSIMEFCVNEMDCEAKSIARRPTVLLYSLEKRIMPRCRVIKLLMVKGLIGGPYNLLSLLAMTDKTFSERFITKYDNIPRLLDVYYGKLSLQDLGIDSSELAEVKLV</sequence>
<evidence type="ECO:0000313" key="4">
    <source>
        <dbReference type="EMBL" id="PIM99747.1"/>
    </source>
</evidence>
<dbReference type="Gene3D" id="1.25.70.10">
    <property type="entry name" value="Transcription termination factor 3, mitochondrial"/>
    <property type="match status" value="2"/>
</dbReference>
<evidence type="ECO:0000256" key="1">
    <source>
        <dbReference type="ARBA" id="ARBA00007692"/>
    </source>
</evidence>
<name>A0A2G9G381_9LAMI</name>
<dbReference type="GO" id="GO:0006353">
    <property type="term" value="P:DNA-templated transcription termination"/>
    <property type="evidence" value="ECO:0007669"/>
    <property type="project" value="UniProtKB-KW"/>
</dbReference>
<dbReference type="InterPro" id="IPR038538">
    <property type="entry name" value="MTERF_sf"/>
</dbReference>
<comment type="similarity">
    <text evidence="1">Belongs to the mTERF family.</text>
</comment>
<dbReference type="GO" id="GO:0003676">
    <property type="term" value="F:nucleic acid binding"/>
    <property type="evidence" value="ECO:0007669"/>
    <property type="project" value="InterPro"/>
</dbReference>
<dbReference type="STRING" id="429701.A0A2G9G381"/>
<keyword evidence="2" id="KW-0804">Transcription</keyword>
<dbReference type="Proteomes" id="UP000231279">
    <property type="component" value="Unassembled WGS sequence"/>
</dbReference>
<dbReference type="FunFam" id="1.25.70.10:FF:000001">
    <property type="entry name" value="Mitochondrial transcription termination factor-like"/>
    <property type="match status" value="1"/>
</dbReference>
<accession>A0A2G9G381</accession>
<dbReference type="InterPro" id="IPR003690">
    <property type="entry name" value="MTERF"/>
</dbReference>
<protein>
    <submittedName>
        <fullName evidence="4">Mitochondrial transcription termination factor, mTERF</fullName>
    </submittedName>
</protein>
<keyword evidence="5" id="KW-1185">Reference proteome</keyword>
<dbReference type="OrthoDB" id="905822at2759"/>
<keyword evidence="2" id="KW-0805">Transcription regulation</keyword>
<keyword evidence="3" id="KW-0809">Transit peptide</keyword>
<dbReference type="PANTHER" id="PTHR13068:SF166">
    <property type="entry name" value="TRANSCRIPTION TERMINATION FACTOR MTERF15, MITOCHONDRIAL-LIKE"/>
    <property type="match status" value="1"/>
</dbReference>
<evidence type="ECO:0000313" key="5">
    <source>
        <dbReference type="Proteomes" id="UP000231279"/>
    </source>
</evidence>